<dbReference type="AlphaFoldDB" id="A0A915KU87"/>
<accession>A0A915KU87</accession>
<evidence type="ECO:0000256" key="1">
    <source>
        <dbReference type="SAM" id="MobiDB-lite"/>
    </source>
</evidence>
<reference evidence="3" key="1">
    <citation type="submission" date="2022-11" db="UniProtKB">
        <authorList>
            <consortium name="WormBaseParasite"/>
        </authorList>
    </citation>
    <scope>IDENTIFICATION</scope>
</reference>
<keyword evidence="2" id="KW-1185">Reference proteome</keyword>
<sequence>MIGGTESISRRRNDEIFIKLPLRFYAVCHSISVSQLEIKFKNTEMIETHRNKTSTRQFTGKVANAIQYKLIFKFDNRRGAKDATKTWRAQKEDTKSEKLTKQALLRTS</sequence>
<feature type="compositionally biased region" description="Basic and acidic residues" evidence="1">
    <location>
        <begin position="83"/>
        <end position="100"/>
    </location>
</feature>
<evidence type="ECO:0000313" key="2">
    <source>
        <dbReference type="Proteomes" id="UP000887565"/>
    </source>
</evidence>
<organism evidence="2 3">
    <name type="scientific">Romanomermis culicivorax</name>
    <name type="common">Nematode worm</name>
    <dbReference type="NCBI Taxonomy" id="13658"/>
    <lineage>
        <taxon>Eukaryota</taxon>
        <taxon>Metazoa</taxon>
        <taxon>Ecdysozoa</taxon>
        <taxon>Nematoda</taxon>
        <taxon>Enoplea</taxon>
        <taxon>Dorylaimia</taxon>
        <taxon>Mermithida</taxon>
        <taxon>Mermithoidea</taxon>
        <taxon>Mermithidae</taxon>
        <taxon>Romanomermis</taxon>
    </lineage>
</organism>
<dbReference type="WBParaSite" id="nRc.2.0.1.t42036-RA">
    <property type="protein sequence ID" value="nRc.2.0.1.t42036-RA"/>
    <property type="gene ID" value="nRc.2.0.1.g42036"/>
</dbReference>
<protein>
    <submittedName>
        <fullName evidence="3">Uncharacterized protein</fullName>
    </submittedName>
</protein>
<name>A0A915KU87_ROMCU</name>
<proteinExistence type="predicted"/>
<evidence type="ECO:0000313" key="3">
    <source>
        <dbReference type="WBParaSite" id="nRc.2.0.1.t42036-RA"/>
    </source>
</evidence>
<dbReference type="Proteomes" id="UP000887565">
    <property type="component" value="Unplaced"/>
</dbReference>
<feature type="region of interest" description="Disordered" evidence="1">
    <location>
        <begin position="83"/>
        <end position="108"/>
    </location>
</feature>